<feature type="domain" description="DUF4332" evidence="4">
    <location>
        <begin position="626"/>
        <end position="743"/>
    </location>
</feature>
<proteinExistence type="predicted"/>
<feature type="coiled-coil region" evidence="1">
    <location>
        <begin position="31"/>
        <end position="58"/>
    </location>
</feature>
<evidence type="ECO:0000313" key="5">
    <source>
        <dbReference type="EMBL" id="CAA6826044.1"/>
    </source>
</evidence>
<evidence type="ECO:0000256" key="2">
    <source>
        <dbReference type="SAM" id="MobiDB-lite"/>
    </source>
</evidence>
<feature type="transmembrane region" description="Helical" evidence="3">
    <location>
        <begin position="6"/>
        <end position="26"/>
    </location>
</feature>
<keyword evidence="3" id="KW-0472">Membrane</keyword>
<feature type="coiled-coil region" evidence="1">
    <location>
        <begin position="149"/>
        <end position="176"/>
    </location>
</feature>
<dbReference type="Pfam" id="PF14229">
    <property type="entry name" value="DUF4332"/>
    <property type="match status" value="1"/>
</dbReference>
<accession>A0A6S6U307</accession>
<evidence type="ECO:0000256" key="3">
    <source>
        <dbReference type="SAM" id="Phobius"/>
    </source>
</evidence>
<feature type="region of interest" description="Disordered" evidence="2">
    <location>
        <begin position="545"/>
        <end position="568"/>
    </location>
</feature>
<keyword evidence="1" id="KW-0175">Coiled coil</keyword>
<sequence length="748" mass="84630">MTEVISQIWFGILLAGIIGGITGWFLRDNGKKRIEELEKSWEERYEQLMQEKTSCQEKIKHLHVVKHERNALSNKLKRLHGATKRHAGLEARLTNLHQALEKKNQQYIEEHNNLGLLQRKIAKMQAMMHEKDTMIHKITEKLTSAGVMNTEKQQYVEQLEQETSSLQQRLANSEKKLMANDAQIQQLMLNTEQNTTDEMERSQIDVEEFEKSQNEITELRSSLDAANVRIQADQEKISRLVGELPVMAKHLHQSQEEIRRRDDEVIALQNILEGKELSYQKVDSKLDESRMFLLDADSKIEVLYDALDQERDKNRQINADNKLKDYRLSEYAEDAENKALEIHALYEKLTSAEFDLIERGNDGTNSPLANNLLTAHADEVEHERQQLLKKCDVIESELGHYKSKLESKDQQLEVQKVVNRKLREELGRIQGKESSAFEEKELVADIPVNALADESDSIALDDSEQVELVESLEEGSPNNSEDVAQSIYDEPQAPLNTEAFAVSAEARQNIEGEENLANKSSHLTAGLLSGATVGAAASQIVDYDGDSKVDSQEDQERDARSADSDVLASMTNDVIPEASEDMGQEKLAILGWYGDDVPKINLLRHGAGYSNVEEKPHDLSLEKLDGMSDAKISKLKAYGITSIHDLHEFAKTTKGKHSALTSKIHDDEWKEWCSHADLMRVDGMNITECKILNELDVFSVEDLSKVGVSELKGKIHQLKRRQKIAAAIGPNTVSNWVNASKELMQLRT</sequence>
<keyword evidence="3" id="KW-1133">Transmembrane helix</keyword>
<keyword evidence="3" id="KW-0812">Transmembrane</keyword>
<dbReference type="EMBL" id="CACVAY010000129">
    <property type="protein sequence ID" value="CAA6826044.1"/>
    <property type="molecule type" value="Genomic_DNA"/>
</dbReference>
<feature type="coiled-coil region" evidence="1">
    <location>
        <begin position="370"/>
        <end position="425"/>
    </location>
</feature>
<evidence type="ECO:0000259" key="4">
    <source>
        <dbReference type="Pfam" id="PF14229"/>
    </source>
</evidence>
<dbReference type="AlphaFoldDB" id="A0A6S6U307"/>
<name>A0A6S6U307_9GAMM</name>
<evidence type="ECO:0000256" key="1">
    <source>
        <dbReference type="SAM" id="Coils"/>
    </source>
</evidence>
<dbReference type="InterPro" id="IPR025567">
    <property type="entry name" value="DUF4332"/>
</dbReference>
<reference evidence="5" key="1">
    <citation type="submission" date="2020-01" db="EMBL/GenBank/DDBJ databases">
        <authorList>
            <person name="Meier V. D."/>
            <person name="Meier V D."/>
        </authorList>
    </citation>
    <scope>NUCLEOTIDE SEQUENCE</scope>
    <source>
        <strain evidence="5">HLG_WM_MAG_07</strain>
    </source>
</reference>
<organism evidence="5">
    <name type="scientific">uncultured Thiotrichaceae bacterium</name>
    <dbReference type="NCBI Taxonomy" id="298394"/>
    <lineage>
        <taxon>Bacteria</taxon>
        <taxon>Pseudomonadati</taxon>
        <taxon>Pseudomonadota</taxon>
        <taxon>Gammaproteobacteria</taxon>
        <taxon>Thiotrichales</taxon>
        <taxon>Thiotrichaceae</taxon>
        <taxon>environmental samples</taxon>
    </lineage>
</organism>
<gene>
    <name evidence="5" type="ORF">HELGO_WM8083</name>
</gene>
<protein>
    <recommendedName>
        <fullName evidence="4">DUF4332 domain-containing protein</fullName>
    </recommendedName>
</protein>